<organism evidence="2 3">
    <name type="scientific">Hucho hucho</name>
    <name type="common">huchen</name>
    <dbReference type="NCBI Taxonomy" id="62062"/>
    <lineage>
        <taxon>Eukaryota</taxon>
        <taxon>Metazoa</taxon>
        <taxon>Chordata</taxon>
        <taxon>Craniata</taxon>
        <taxon>Vertebrata</taxon>
        <taxon>Euteleostomi</taxon>
        <taxon>Actinopterygii</taxon>
        <taxon>Neopterygii</taxon>
        <taxon>Teleostei</taxon>
        <taxon>Protacanthopterygii</taxon>
        <taxon>Salmoniformes</taxon>
        <taxon>Salmonidae</taxon>
        <taxon>Salmoninae</taxon>
        <taxon>Hucho</taxon>
    </lineage>
</organism>
<evidence type="ECO:0000313" key="2">
    <source>
        <dbReference type="Ensembl" id="ENSHHUP00000065218.1"/>
    </source>
</evidence>
<dbReference type="GO" id="GO:0005739">
    <property type="term" value="C:mitochondrion"/>
    <property type="evidence" value="ECO:0007669"/>
    <property type="project" value="TreeGrafter"/>
</dbReference>
<dbReference type="GO" id="GO:1903108">
    <property type="term" value="P:regulation of mitochondrial transcription"/>
    <property type="evidence" value="ECO:0007669"/>
    <property type="project" value="TreeGrafter"/>
</dbReference>
<protein>
    <recommendedName>
        <fullName evidence="1">Mitochondrial transcription rescue factor 1 C-terminal domain-containing protein</fullName>
    </recommendedName>
</protein>
<accession>A0A4W5PSQ8</accession>
<reference evidence="3" key="1">
    <citation type="submission" date="2018-06" db="EMBL/GenBank/DDBJ databases">
        <title>Genome assembly of Danube salmon.</title>
        <authorList>
            <person name="Macqueen D.J."/>
            <person name="Gundappa M.K."/>
        </authorList>
    </citation>
    <scope>NUCLEOTIDE SEQUENCE [LARGE SCALE GENOMIC DNA]</scope>
</reference>
<reference evidence="2" key="3">
    <citation type="submission" date="2025-09" db="UniProtKB">
        <authorList>
            <consortium name="Ensembl"/>
        </authorList>
    </citation>
    <scope>IDENTIFICATION</scope>
</reference>
<dbReference type="PANTHER" id="PTHR13633:SF3">
    <property type="entry name" value="MITOCHONDRIAL TRANSCRIPTION RESCUE FACTOR 1"/>
    <property type="match status" value="1"/>
</dbReference>
<dbReference type="AlphaFoldDB" id="A0A4W5PSQ8"/>
<dbReference type="PANTHER" id="PTHR13633">
    <property type="entry name" value="MITOCHONDRIAL TRANSCRIPTION RESCUE FACTOR 1"/>
    <property type="match status" value="1"/>
</dbReference>
<name>A0A4W5PSQ8_9TELE</name>
<reference evidence="2" key="2">
    <citation type="submission" date="2025-08" db="UniProtKB">
        <authorList>
            <consortium name="Ensembl"/>
        </authorList>
    </citation>
    <scope>IDENTIFICATION</scope>
</reference>
<evidence type="ECO:0000259" key="1">
    <source>
        <dbReference type="Pfam" id="PF25818"/>
    </source>
</evidence>
<dbReference type="InterPro" id="IPR057896">
    <property type="entry name" value="MTRES1_C"/>
</dbReference>
<keyword evidence="3" id="KW-1185">Reference proteome</keyword>
<dbReference type="Pfam" id="PF25818">
    <property type="entry name" value="MTRES1_C"/>
    <property type="match status" value="1"/>
</dbReference>
<dbReference type="Ensembl" id="ENSHHUT00000067428.1">
    <property type="protein sequence ID" value="ENSHHUP00000065218.1"/>
    <property type="gene ID" value="ENSHHUG00000038487.1"/>
</dbReference>
<proteinExistence type="predicted"/>
<evidence type="ECO:0000313" key="3">
    <source>
        <dbReference type="Proteomes" id="UP000314982"/>
    </source>
</evidence>
<dbReference type="Proteomes" id="UP000314982">
    <property type="component" value="Unassembled WGS sequence"/>
</dbReference>
<dbReference type="GeneTree" id="ENSGT01000000220218"/>
<dbReference type="GO" id="GO:0003723">
    <property type="term" value="F:RNA binding"/>
    <property type="evidence" value="ECO:0007669"/>
    <property type="project" value="TreeGrafter"/>
</dbReference>
<sequence>MQGLFIQALALRQFQRWSTHKLLTPGQGPYWTLHTHQLCGSSMTIETHKLPTRWISAKTWSGLHQVRFKSSKKEVPSVPKDYKDMEKYAYLQWLTDYFCLCFCKVEDALYGNKLWLNGQKFIKKSKFGIKDTVTLLRVIIKKELGKSKDGDQYNVVMRRWKNLELPKQDAFKQ</sequence>
<feature type="domain" description="Mitochondrial transcription rescue factor 1 C-terminal" evidence="1">
    <location>
        <begin position="92"/>
        <end position="167"/>
    </location>
</feature>